<evidence type="ECO:0000313" key="1">
    <source>
        <dbReference type="EMBL" id="CAI9974227.1"/>
    </source>
</evidence>
<reference evidence="2 3" key="2">
    <citation type="submission" date="2024-07" db="EMBL/GenBank/DDBJ databases">
        <authorList>
            <person name="Akdeniz Z."/>
        </authorList>
    </citation>
    <scope>NUCLEOTIDE SEQUENCE [LARGE SCALE GENOMIC DNA]</scope>
</reference>
<keyword evidence="3" id="KW-1185">Reference proteome</keyword>
<protein>
    <submittedName>
        <fullName evidence="2">Hypothetical_protein</fullName>
    </submittedName>
</protein>
<organism evidence="1">
    <name type="scientific">Hexamita inflata</name>
    <dbReference type="NCBI Taxonomy" id="28002"/>
    <lineage>
        <taxon>Eukaryota</taxon>
        <taxon>Metamonada</taxon>
        <taxon>Diplomonadida</taxon>
        <taxon>Hexamitidae</taxon>
        <taxon>Hexamitinae</taxon>
        <taxon>Hexamita</taxon>
    </lineage>
</organism>
<accession>A0AA86RD92</accession>
<comment type="caution">
    <text evidence="1">The sequence shown here is derived from an EMBL/GenBank/DDBJ whole genome shotgun (WGS) entry which is preliminary data.</text>
</comment>
<dbReference type="Proteomes" id="UP001642409">
    <property type="component" value="Unassembled WGS sequence"/>
</dbReference>
<dbReference type="EMBL" id="CAXDID020000371">
    <property type="protein sequence ID" value="CAL6083314.1"/>
    <property type="molecule type" value="Genomic_DNA"/>
</dbReference>
<dbReference type="EMBL" id="CATOUU010001140">
    <property type="protein sequence ID" value="CAI9974227.1"/>
    <property type="molecule type" value="Genomic_DNA"/>
</dbReference>
<dbReference type="AlphaFoldDB" id="A0AA86RD92"/>
<sequence length="222" mass="24059">MEFVEAARALDQARPGFVVGRFWRTGRDALLGVSVRGVEDVHAGAGRAAVQVGSVVGVRAGLAPFHAHGVFQKREVGRAGAEALLAHRNHRRRARIYALARVAVGGIRDEERRARVLAHPHRGLERIRGFRTLGAAEACVGIRQVAGAGRETLLGVRVGGVQHVEDARILADERLLAGNDGIRRRRASFYARPCVRVGSGVRALLDTGISSQDHNWILSRTL</sequence>
<evidence type="ECO:0000313" key="3">
    <source>
        <dbReference type="Proteomes" id="UP001642409"/>
    </source>
</evidence>
<evidence type="ECO:0000313" key="2">
    <source>
        <dbReference type="EMBL" id="CAL6083314.1"/>
    </source>
</evidence>
<gene>
    <name evidence="2" type="ORF">HINF_LOCUS61664</name>
    <name evidence="1" type="ORF">HINF_LOCUS61872</name>
</gene>
<reference evidence="1" key="1">
    <citation type="submission" date="2023-06" db="EMBL/GenBank/DDBJ databases">
        <authorList>
            <person name="Kurt Z."/>
        </authorList>
    </citation>
    <scope>NUCLEOTIDE SEQUENCE</scope>
</reference>
<proteinExistence type="predicted"/>
<name>A0AA86RD92_9EUKA</name>